<evidence type="ECO:0000256" key="1">
    <source>
        <dbReference type="ARBA" id="ARBA00007626"/>
    </source>
</evidence>
<evidence type="ECO:0000256" key="5">
    <source>
        <dbReference type="SAM" id="MobiDB-lite"/>
    </source>
</evidence>
<feature type="non-terminal residue" evidence="6">
    <location>
        <position position="351"/>
    </location>
</feature>
<dbReference type="Pfam" id="PF13041">
    <property type="entry name" value="PPR_2"/>
    <property type="match status" value="2"/>
</dbReference>
<organism evidence="6 7">
    <name type="scientific">Panicum virgatum</name>
    <name type="common">Blackwell switchgrass</name>
    <dbReference type="NCBI Taxonomy" id="38727"/>
    <lineage>
        <taxon>Eukaryota</taxon>
        <taxon>Viridiplantae</taxon>
        <taxon>Streptophyta</taxon>
        <taxon>Embryophyta</taxon>
        <taxon>Tracheophyta</taxon>
        <taxon>Spermatophyta</taxon>
        <taxon>Magnoliopsida</taxon>
        <taxon>Liliopsida</taxon>
        <taxon>Poales</taxon>
        <taxon>Poaceae</taxon>
        <taxon>PACMAD clade</taxon>
        <taxon>Panicoideae</taxon>
        <taxon>Panicodae</taxon>
        <taxon>Paniceae</taxon>
        <taxon>Panicinae</taxon>
        <taxon>Panicum</taxon>
        <taxon>Panicum sect. Hiantes</taxon>
    </lineage>
</organism>
<evidence type="ECO:0008006" key="8">
    <source>
        <dbReference type="Google" id="ProtNLM"/>
    </source>
</evidence>
<protein>
    <recommendedName>
        <fullName evidence="8">Pentatricopeptide repeat-containing protein</fullName>
    </recommendedName>
</protein>
<feature type="region of interest" description="Disordered" evidence="5">
    <location>
        <begin position="328"/>
        <end position="351"/>
    </location>
</feature>
<reference evidence="6" key="1">
    <citation type="submission" date="2020-05" db="EMBL/GenBank/DDBJ databases">
        <title>WGS assembly of Panicum virgatum.</title>
        <authorList>
            <person name="Lovell J.T."/>
            <person name="Jenkins J."/>
            <person name="Shu S."/>
            <person name="Juenger T.E."/>
            <person name="Schmutz J."/>
        </authorList>
    </citation>
    <scope>NUCLEOTIDE SEQUENCE</scope>
    <source>
        <strain evidence="6">AP13</strain>
    </source>
</reference>
<dbReference type="AlphaFoldDB" id="A0A8T0S633"/>
<proteinExistence type="inferred from homology"/>
<dbReference type="PANTHER" id="PTHR47936">
    <property type="entry name" value="PPR_LONG DOMAIN-CONTAINING PROTEIN"/>
    <property type="match status" value="1"/>
</dbReference>
<feature type="repeat" description="PPR" evidence="4">
    <location>
        <begin position="244"/>
        <end position="278"/>
    </location>
</feature>
<dbReference type="GO" id="GO:0031930">
    <property type="term" value="P:mitochondria-nucleus signaling pathway"/>
    <property type="evidence" value="ECO:0007669"/>
    <property type="project" value="TreeGrafter"/>
</dbReference>
<comment type="similarity">
    <text evidence="1">Belongs to the PPR family. P subfamily.</text>
</comment>
<evidence type="ECO:0000256" key="4">
    <source>
        <dbReference type="PROSITE-ProRule" id="PRU00708"/>
    </source>
</evidence>
<dbReference type="PANTHER" id="PTHR47936:SF5">
    <property type="entry name" value="PENTACOTRIPEPTIDE-REPEAT REGION OF PRORP DOMAIN-CONTAINING PROTEIN"/>
    <property type="match status" value="1"/>
</dbReference>
<evidence type="ECO:0000256" key="2">
    <source>
        <dbReference type="ARBA" id="ARBA00022737"/>
    </source>
</evidence>
<dbReference type="NCBIfam" id="TIGR00756">
    <property type="entry name" value="PPR"/>
    <property type="match status" value="3"/>
</dbReference>
<keyword evidence="2" id="KW-0677">Repeat</keyword>
<keyword evidence="7" id="KW-1185">Reference proteome</keyword>
<dbReference type="PROSITE" id="PS51375">
    <property type="entry name" value="PPR"/>
    <property type="match status" value="3"/>
</dbReference>
<comment type="caution">
    <text evidence="6">The sequence shown here is derived from an EMBL/GenBank/DDBJ whole genome shotgun (WGS) entry which is preliminary data.</text>
</comment>
<evidence type="ECO:0000256" key="3">
    <source>
        <dbReference type="ARBA" id="ARBA00022946"/>
    </source>
</evidence>
<keyword evidence="3" id="KW-0809">Transit peptide</keyword>
<feature type="repeat" description="PPR" evidence="4">
    <location>
        <begin position="174"/>
        <end position="208"/>
    </location>
</feature>
<name>A0A8T0S633_PANVG</name>
<evidence type="ECO:0000313" key="7">
    <source>
        <dbReference type="Proteomes" id="UP000823388"/>
    </source>
</evidence>
<dbReference type="Proteomes" id="UP000823388">
    <property type="component" value="Chromosome 5N"/>
</dbReference>
<dbReference type="GO" id="GO:0010019">
    <property type="term" value="P:chloroplast-nucleus signaling pathway"/>
    <property type="evidence" value="ECO:0007669"/>
    <property type="project" value="TreeGrafter"/>
</dbReference>
<feature type="compositionally biased region" description="Acidic residues" evidence="5">
    <location>
        <begin position="333"/>
        <end position="342"/>
    </location>
</feature>
<evidence type="ECO:0000313" key="6">
    <source>
        <dbReference type="EMBL" id="KAG2592233.1"/>
    </source>
</evidence>
<dbReference type="InterPro" id="IPR002885">
    <property type="entry name" value="PPR_rpt"/>
</dbReference>
<feature type="repeat" description="PPR" evidence="4">
    <location>
        <begin position="209"/>
        <end position="243"/>
    </location>
</feature>
<dbReference type="GO" id="GO:0009507">
    <property type="term" value="C:chloroplast"/>
    <property type="evidence" value="ECO:0007669"/>
    <property type="project" value="TreeGrafter"/>
</dbReference>
<dbReference type="InterPro" id="IPR011990">
    <property type="entry name" value="TPR-like_helical_dom_sf"/>
</dbReference>
<dbReference type="EMBL" id="CM029046">
    <property type="protein sequence ID" value="KAG2592233.1"/>
    <property type="molecule type" value="Genomic_DNA"/>
</dbReference>
<feature type="region of interest" description="Disordered" evidence="5">
    <location>
        <begin position="1"/>
        <end position="20"/>
    </location>
</feature>
<gene>
    <name evidence="6" type="ORF">PVAP13_5NG533700</name>
</gene>
<accession>A0A8T0S633</accession>
<dbReference type="Gene3D" id="1.25.40.10">
    <property type="entry name" value="Tetratricopeptide repeat domain"/>
    <property type="match status" value="2"/>
</dbReference>
<sequence>MASPANAADGDVDAEPHAGRNRRMRVGKILRVISEERHPDKLVSQFITASTASQRFRDNRRVYQVAVSRLAYYGRRDAVAALLDSQKPFIEASREGFAVRLIRLYGRASMPSHAAATFLDLPPRHKSVTAFNALLAAYVDSGDFDKLVAAFQEPGLSAALDVIPLMDKCGLTPDEITFNTLLNGFYNNCRFNDAEKVWEMMKERNVEPKTRSYNAKLWGLVAQGRIEDAITVIEMMQKDGLKPDSVSYNELIRGYCKEGRVDEAKKVYDDLVKNECAPNKGTFETLVPWVVTALVAASRVEEATRIVKLGWENNYPPRDLMMPALTENKGVEAETDCDDSTPYEEGSKEEK</sequence>